<dbReference type="AlphaFoldDB" id="A0A1M5S1H4"/>
<evidence type="ECO:0000256" key="1">
    <source>
        <dbReference type="ARBA" id="ARBA00001966"/>
    </source>
</evidence>
<dbReference type="SMART" id="SM00729">
    <property type="entry name" value="Elp3"/>
    <property type="match status" value="1"/>
</dbReference>
<sequence length="453" mass="52531">MVGFKRTLLWDITPECNLRCKHCYNAEKYFGENRKNDVLSYSQCIDVINKLVKGGFDHIHLLGGEPLMRKDIFDIISYANLKGVTVTINTNGALLDEQNIEKLIESGIKQISISLDSTDPQINDNIRGVGTFRKVIENIALLKSKLKKSNKYVLIQISTVIIKNNAEDIINFPKILKELGINVLNVLSLYKCGNANRNKELLYDLNIELRAIKRLIEVKNRVYPDLFLQLDCKPIVARYLNRVFGKKYIEENKSVCRAGESIWLLEPNGDIYPCGSCNLSTAEACKREGKLKGKPVNILELEYFENIENHIFYKSFRKLKEENKHNKRLCKVCEFNSICDGACPLKLEDEYSICDVISQEEQRYYDKLKFNRYKICENVLTKIDDKESVLFRMDEGVVKRFNNWKSLVLKYIENNEGIKDIYSELLRSGYNISEIELSRFLLDLKCFGYIKRL</sequence>
<dbReference type="InterPro" id="IPR050377">
    <property type="entry name" value="Radical_SAM_PqqE_MftC-like"/>
</dbReference>
<dbReference type="InterPro" id="IPR023885">
    <property type="entry name" value="4Fe4S-binding_SPASM_dom"/>
</dbReference>
<dbReference type="NCBIfam" id="TIGR04085">
    <property type="entry name" value="rSAM_more_4Fe4S"/>
    <property type="match status" value="1"/>
</dbReference>
<dbReference type="SFLD" id="SFLDG01387">
    <property type="entry name" value="BtrN-like_SPASM_domain_contain"/>
    <property type="match status" value="1"/>
</dbReference>
<feature type="domain" description="Radical SAM core" evidence="7">
    <location>
        <begin position="2"/>
        <end position="225"/>
    </location>
</feature>
<dbReference type="Gene3D" id="3.20.20.70">
    <property type="entry name" value="Aldolase class I"/>
    <property type="match status" value="1"/>
</dbReference>
<keyword evidence="5" id="KW-0408">Iron</keyword>
<evidence type="ECO:0000256" key="5">
    <source>
        <dbReference type="ARBA" id="ARBA00023004"/>
    </source>
</evidence>
<dbReference type="Proteomes" id="UP000183967">
    <property type="component" value="Unassembled WGS sequence"/>
</dbReference>
<keyword evidence="4" id="KW-0479">Metal-binding</keyword>
<dbReference type="InterPro" id="IPR007197">
    <property type="entry name" value="rSAM"/>
</dbReference>
<dbReference type="SUPFAM" id="SSF102114">
    <property type="entry name" value="Radical SAM enzymes"/>
    <property type="match status" value="1"/>
</dbReference>
<comment type="cofactor">
    <cofactor evidence="1">
        <name>[4Fe-4S] cluster</name>
        <dbReference type="ChEBI" id="CHEBI:49883"/>
    </cofactor>
</comment>
<dbReference type="PANTHER" id="PTHR11228">
    <property type="entry name" value="RADICAL SAM DOMAIN PROTEIN"/>
    <property type="match status" value="1"/>
</dbReference>
<evidence type="ECO:0000313" key="9">
    <source>
        <dbReference type="Proteomes" id="UP000183967"/>
    </source>
</evidence>
<dbReference type="SFLD" id="SFLDG01067">
    <property type="entry name" value="SPASM/twitch_domain_containing"/>
    <property type="match status" value="1"/>
</dbReference>
<dbReference type="OrthoDB" id="7021155at2"/>
<dbReference type="GO" id="GO:0051536">
    <property type="term" value="F:iron-sulfur cluster binding"/>
    <property type="evidence" value="ECO:0007669"/>
    <property type="project" value="UniProtKB-KW"/>
</dbReference>
<dbReference type="GO" id="GO:0046872">
    <property type="term" value="F:metal ion binding"/>
    <property type="evidence" value="ECO:0007669"/>
    <property type="project" value="UniProtKB-KW"/>
</dbReference>
<evidence type="ECO:0000256" key="6">
    <source>
        <dbReference type="ARBA" id="ARBA00023014"/>
    </source>
</evidence>
<evidence type="ECO:0000313" key="8">
    <source>
        <dbReference type="EMBL" id="SHH32336.1"/>
    </source>
</evidence>
<dbReference type="EMBL" id="FQXO01000009">
    <property type="protein sequence ID" value="SHH32336.1"/>
    <property type="molecule type" value="Genomic_DNA"/>
</dbReference>
<evidence type="ECO:0000256" key="3">
    <source>
        <dbReference type="ARBA" id="ARBA00022691"/>
    </source>
</evidence>
<dbReference type="GO" id="GO:0003824">
    <property type="term" value="F:catalytic activity"/>
    <property type="evidence" value="ECO:0007669"/>
    <property type="project" value="InterPro"/>
</dbReference>
<dbReference type="InterPro" id="IPR006638">
    <property type="entry name" value="Elp3/MiaA/NifB-like_rSAM"/>
</dbReference>
<dbReference type="InterPro" id="IPR058240">
    <property type="entry name" value="rSAM_sf"/>
</dbReference>
<evidence type="ECO:0000256" key="2">
    <source>
        <dbReference type="ARBA" id="ARBA00022485"/>
    </source>
</evidence>
<keyword evidence="6" id="KW-0411">Iron-sulfur</keyword>
<dbReference type="PANTHER" id="PTHR11228:SF7">
    <property type="entry name" value="PQQA PEPTIDE CYCLASE"/>
    <property type="match status" value="1"/>
</dbReference>
<evidence type="ECO:0000256" key="4">
    <source>
        <dbReference type="ARBA" id="ARBA00022723"/>
    </source>
</evidence>
<keyword evidence="9" id="KW-1185">Reference proteome</keyword>
<dbReference type="RefSeq" id="WP_073195037.1">
    <property type="nucleotide sequence ID" value="NZ_FQXO01000009.1"/>
</dbReference>
<dbReference type="PROSITE" id="PS51918">
    <property type="entry name" value="RADICAL_SAM"/>
    <property type="match status" value="1"/>
</dbReference>
<protein>
    <submittedName>
        <fullName evidence="8">Radical SAM additional 4Fe4S-binding SPASM domain-containing protein</fullName>
    </submittedName>
</protein>
<name>A0A1M5S1H4_9FIRM</name>
<keyword evidence="3" id="KW-0949">S-adenosyl-L-methionine</keyword>
<dbReference type="CDD" id="cd01335">
    <property type="entry name" value="Radical_SAM"/>
    <property type="match status" value="1"/>
</dbReference>
<dbReference type="SFLD" id="SFLDG01386">
    <property type="entry name" value="main_SPASM_domain-containing"/>
    <property type="match status" value="1"/>
</dbReference>
<keyword evidence="2" id="KW-0004">4Fe-4S</keyword>
<reference evidence="9" key="1">
    <citation type="submission" date="2016-11" db="EMBL/GenBank/DDBJ databases">
        <authorList>
            <person name="Varghese N."/>
            <person name="Submissions S."/>
        </authorList>
    </citation>
    <scope>NUCLEOTIDE SEQUENCE [LARGE SCALE GENOMIC DNA]</scope>
    <source>
        <strain evidence="9">DSM 13643</strain>
    </source>
</reference>
<accession>A0A1M5S1H4</accession>
<gene>
    <name evidence="8" type="ORF">SAMN02745135_00434</name>
</gene>
<dbReference type="InterPro" id="IPR034391">
    <property type="entry name" value="AdoMet-like_SPASM_containing"/>
</dbReference>
<evidence type="ECO:0000259" key="7">
    <source>
        <dbReference type="PROSITE" id="PS51918"/>
    </source>
</evidence>
<organism evidence="8 9">
    <name type="scientific">Caloranaerobacter azorensis DSM 13643</name>
    <dbReference type="NCBI Taxonomy" id="1121264"/>
    <lineage>
        <taxon>Bacteria</taxon>
        <taxon>Bacillati</taxon>
        <taxon>Bacillota</taxon>
        <taxon>Tissierellia</taxon>
        <taxon>Tissierellales</taxon>
        <taxon>Thermohalobacteraceae</taxon>
        <taxon>Caloranaerobacter</taxon>
    </lineage>
</organism>
<dbReference type="SFLD" id="SFLDS00029">
    <property type="entry name" value="Radical_SAM"/>
    <property type="match status" value="1"/>
</dbReference>
<proteinExistence type="predicted"/>
<dbReference type="Pfam" id="PF04055">
    <property type="entry name" value="Radical_SAM"/>
    <property type="match status" value="1"/>
</dbReference>
<dbReference type="InterPro" id="IPR013785">
    <property type="entry name" value="Aldolase_TIM"/>
</dbReference>